<dbReference type="EMBL" id="ML735748">
    <property type="protein sequence ID" value="KAE8416724.1"/>
    <property type="molecule type" value="Genomic_DNA"/>
</dbReference>
<keyword evidence="3" id="KW-1185">Reference proteome</keyword>
<accession>A0ABQ6WI09</accession>
<sequence>MIMNNHFDSFSFFSFSVFMLFFFSSPFLIIITVRFPVSVFSFSTESCIFTRSASPIQIGSPCISSKMKENNRKIPQCRWNATPRISRDSIVEDEWND</sequence>
<keyword evidence="1" id="KW-0472">Membrane</keyword>
<evidence type="ECO:0000256" key="1">
    <source>
        <dbReference type="SAM" id="Phobius"/>
    </source>
</evidence>
<evidence type="ECO:0000313" key="3">
    <source>
        <dbReference type="Proteomes" id="UP000325395"/>
    </source>
</evidence>
<keyword evidence="1" id="KW-1133">Transmembrane helix</keyword>
<organism evidence="2 3">
    <name type="scientific">Aspergillus pseudocaelatus</name>
    <dbReference type="NCBI Taxonomy" id="1825620"/>
    <lineage>
        <taxon>Eukaryota</taxon>
        <taxon>Fungi</taxon>
        <taxon>Dikarya</taxon>
        <taxon>Ascomycota</taxon>
        <taxon>Pezizomycotina</taxon>
        <taxon>Eurotiomycetes</taxon>
        <taxon>Eurotiomycetidae</taxon>
        <taxon>Eurotiales</taxon>
        <taxon>Aspergillaceae</taxon>
        <taxon>Aspergillus</taxon>
        <taxon>Aspergillus subgen. Circumdati</taxon>
    </lineage>
</organism>
<gene>
    <name evidence="2" type="ORF">BDV36DRAFT_199985</name>
</gene>
<protein>
    <recommendedName>
        <fullName evidence="4">Secreted protein</fullName>
    </recommendedName>
</protein>
<evidence type="ECO:0008006" key="4">
    <source>
        <dbReference type="Google" id="ProtNLM"/>
    </source>
</evidence>
<feature type="transmembrane region" description="Helical" evidence="1">
    <location>
        <begin position="12"/>
        <end position="33"/>
    </location>
</feature>
<reference evidence="2 3" key="1">
    <citation type="submission" date="2019-04" db="EMBL/GenBank/DDBJ databases">
        <authorList>
            <consortium name="DOE Joint Genome Institute"/>
            <person name="Mondo S."/>
            <person name="Kjaerbolling I."/>
            <person name="Vesth T."/>
            <person name="Frisvad J.C."/>
            <person name="Nybo J.L."/>
            <person name="Theobald S."/>
            <person name="Kildgaard S."/>
            <person name="Isbrandt T."/>
            <person name="Kuo A."/>
            <person name="Sato A."/>
            <person name="Lyhne E.K."/>
            <person name="Kogle M.E."/>
            <person name="Wiebenga A."/>
            <person name="Kun R.S."/>
            <person name="Lubbers R.J."/>
            <person name="Makela M.R."/>
            <person name="Barry K."/>
            <person name="Chovatia M."/>
            <person name="Clum A."/>
            <person name="Daum C."/>
            <person name="Haridas S."/>
            <person name="He G."/>
            <person name="LaButti K."/>
            <person name="Lipzen A."/>
            <person name="Riley R."/>
            <person name="Salamov A."/>
            <person name="Simmons B.A."/>
            <person name="Magnuson J.K."/>
            <person name="Henrissat B."/>
            <person name="Mortensen U.H."/>
            <person name="Larsen T.O."/>
            <person name="Devries R.P."/>
            <person name="Grigoriev I.V."/>
            <person name="Machida M."/>
            <person name="Baker S.E."/>
            <person name="Andersen M.R."/>
            <person name="Cantor M.N."/>
            <person name="Hua S.X."/>
        </authorList>
    </citation>
    <scope>NUCLEOTIDE SEQUENCE [LARGE SCALE GENOMIC DNA]</scope>
    <source>
        <strain evidence="2 3">CBS 117616</strain>
    </source>
</reference>
<name>A0ABQ6WI09_9EURO</name>
<evidence type="ECO:0000313" key="2">
    <source>
        <dbReference type="EMBL" id="KAE8416724.1"/>
    </source>
</evidence>
<dbReference type="Proteomes" id="UP000325395">
    <property type="component" value="Unassembled WGS sequence"/>
</dbReference>
<proteinExistence type="predicted"/>
<keyword evidence="1" id="KW-0812">Transmembrane</keyword>